<dbReference type="RefSeq" id="WP_130431329.1">
    <property type="nucleotide sequence ID" value="NZ_SHKP01000005.1"/>
</dbReference>
<organism evidence="2 3">
    <name type="scientific">Rivibacter subsaxonicus</name>
    <dbReference type="NCBI Taxonomy" id="457575"/>
    <lineage>
        <taxon>Bacteria</taxon>
        <taxon>Pseudomonadati</taxon>
        <taxon>Pseudomonadota</taxon>
        <taxon>Betaproteobacteria</taxon>
        <taxon>Burkholderiales</taxon>
        <taxon>Rivibacter</taxon>
    </lineage>
</organism>
<evidence type="ECO:0000313" key="2">
    <source>
        <dbReference type="EMBL" id="RZU00901.1"/>
    </source>
</evidence>
<evidence type="ECO:0000256" key="1">
    <source>
        <dbReference type="SAM" id="SignalP"/>
    </source>
</evidence>
<dbReference type="Proteomes" id="UP000293671">
    <property type="component" value="Unassembled WGS sequence"/>
</dbReference>
<accession>A0A4Q7VW44</accession>
<reference evidence="2 3" key="1">
    <citation type="submission" date="2019-02" db="EMBL/GenBank/DDBJ databases">
        <title>Genomic Encyclopedia of Type Strains, Phase IV (KMG-IV): sequencing the most valuable type-strain genomes for metagenomic binning, comparative biology and taxonomic classification.</title>
        <authorList>
            <person name="Goeker M."/>
        </authorList>
    </citation>
    <scope>NUCLEOTIDE SEQUENCE [LARGE SCALE GENOMIC DNA]</scope>
    <source>
        <strain evidence="2 3">DSM 19570</strain>
    </source>
</reference>
<protein>
    <submittedName>
        <fullName evidence="2">Uncharacterized protein</fullName>
    </submittedName>
</protein>
<feature type="chain" id="PRO_5020577512" evidence="1">
    <location>
        <begin position="21"/>
        <end position="128"/>
    </location>
</feature>
<feature type="signal peptide" evidence="1">
    <location>
        <begin position="1"/>
        <end position="20"/>
    </location>
</feature>
<evidence type="ECO:0000313" key="3">
    <source>
        <dbReference type="Proteomes" id="UP000293671"/>
    </source>
</evidence>
<keyword evidence="3" id="KW-1185">Reference proteome</keyword>
<dbReference type="OrthoDB" id="8592387at2"/>
<name>A0A4Q7VW44_9BURK</name>
<dbReference type="EMBL" id="SHKP01000005">
    <property type="protein sequence ID" value="RZU00901.1"/>
    <property type="molecule type" value="Genomic_DNA"/>
</dbReference>
<dbReference type="AlphaFoldDB" id="A0A4Q7VW44"/>
<gene>
    <name evidence="2" type="ORF">EV670_1614</name>
</gene>
<sequence>MKALNLIAAGLIATGGAAWAADDKHDHAHEHKPLHGGVVVEVKDVDFELVAKPTVIQLHLRDHGKAADVSKATAKVTLLTGTEKQEVELKPAGDKLEATGSFKVGPGTKAVAVVTVAGKPATARFTLK</sequence>
<proteinExistence type="predicted"/>
<keyword evidence="1" id="KW-0732">Signal</keyword>
<comment type="caution">
    <text evidence="2">The sequence shown here is derived from an EMBL/GenBank/DDBJ whole genome shotgun (WGS) entry which is preliminary data.</text>
</comment>